<evidence type="ECO:0000313" key="3">
    <source>
        <dbReference type="EMBL" id="CAD7448999.1"/>
    </source>
</evidence>
<gene>
    <name evidence="3" type="ORF">TBIB3V08_LOCUS11279</name>
</gene>
<dbReference type="InterPro" id="IPR001031">
    <property type="entry name" value="Thioesterase"/>
</dbReference>
<accession>A0A7R9I692</accession>
<dbReference type="AlphaFoldDB" id="A0A7R9I692"/>
<name>A0A7R9I692_9NEOP</name>
<dbReference type="EMBL" id="OD570917">
    <property type="protein sequence ID" value="CAD7448999.1"/>
    <property type="molecule type" value="Genomic_DNA"/>
</dbReference>
<sequence>MSLIRSSLNLGPLKTIFVISLNDATSLHNLDVASRSLASLSHFVSLINSSADISESRFKAGLPILDVQWANNKKLESIRPVIRSLDQLLGKNTPTYVYMYVQDELIKDAKEDSSFDELVNFLPSSIEELEGVGFHFMSKSKSPLVLASSLSTGIGHVPEVMPIFIIPGIQDCIKKHSDPLSKNLMYPTVYIELQDHMCLQDSSAIIVKQMRNIQPVGPYNLVGVSWGGILALELARELQSQDQKIQLFLLDGAPDTTQSIAKLLGTGDELQCNLITKLLGIESNKPRLRTPLPRVKSKRTGHAATGVIYAKTQRKRGSEEHGGRNIIGSQRRYFQGTVHIHLVDSDHRTIPYNKTTAKIINDQALVNISV</sequence>
<dbReference type="Gene3D" id="3.40.50.1820">
    <property type="entry name" value="alpha/beta hydrolase"/>
    <property type="match status" value="1"/>
</dbReference>
<proteinExistence type="predicted"/>
<protein>
    <recommendedName>
        <fullName evidence="1">oleoyl-[acyl-carrier-protein] hydrolase</fullName>
        <ecNumber evidence="1">3.1.2.14</ecNumber>
    </recommendedName>
</protein>
<dbReference type="SUPFAM" id="SSF53474">
    <property type="entry name" value="alpha/beta-Hydrolases"/>
    <property type="match status" value="1"/>
</dbReference>
<dbReference type="Pfam" id="PF00975">
    <property type="entry name" value="Thioesterase"/>
    <property type="match status" value="1"/>
</dbReference>
<dbReference type="InterPro" id="IPR029058">
    <property type="entry name" value="AB_hydrolase_fold"/>
</dbReference>
<dbReference type="GO" id="GO:0016297">
    <property type="term" value="F:fatty acyl-[ACP] hydrolase activity"/>
    <property type="evidence" value="ECO:0007669"/>
    <property type="project" value="UniProtKB-EC"/>
</dbReference>
<evidence type="ECO:0000259" key="2">
    <source>
        <dbReference type="Pfam" id="PF00975"/>
    </source>
</evidence>
<evidence type="ECO:0000256" key="1">
    <source>
        <dbReference type="ARBA" id="ARBA00012480"/>
    </source>
</evidence>
<organism evidence="3">
    <name type="scientific">Timema bartmani</name>
    <dbReference type="NCBI Taxonomy" id="61472"/>
    <lineage>
        <taxon>Eukaryota</taxon>
        <taxon>Metazoa</taxon>
        <taxon>Ecdysozoa</taxon>
        <taxon>Arthropoda</taxon>
        <taxon>Hexapoda</taxon>
        <taxon>Insecta</taxon>
        <taxon>Pterygota</taxon>
        <taxon>Neoptera</taxon>
        <taxon>Polyneoptera</taxon>
        <taxon>Phasmatodea</taxon>
        <taxon>Timematodea</taxon>
        <taxon>Timematoidea</taxon>
        <taxon>Timematidae</taxon>
        <taxon>Timema</taxon>
    </lineage>
</organism>
<feature type="domain" description="Thioesterase" evidence="2">
    <location>
        <begin position="205"/>
        <end position="299"/>
    </location>
</feature>
<dbReference type="EC" id="3.1.2.14" evidence="1"/>
<reference evidence="3" key="1">
    <citation type="submission" date="2020-11" db="EMBL/GenBank/DDBJ databases">
        <authorList>
            <person name="Tran Van P."/>
        </authorList>
    </citation>
    <scope>NUCLEOTIDE SEQUENCE</scope>
</reference>